<dbReference type="Proteomes" id="UP000829720">
    <property type="component" value="Unassembled WGS sequence"/>
</dbReference>
<dbReference type="PROSITE" id="PS50041">
    <property type="entry name" value="C_TYPE_LECTIN_2"/>
    <property type="match status" value="1"/>
</dbReference>
<keyword evidence="5" id="KW-1185">Reference proteome</keyword>
<protein>
    <recommendedName>
        <fullName evidence="3">C-type lectin domain-containing protein</fullName>
    </recommendedName>
</protein>
<dbReference type="PRINTS" id="PR01504">
    <property type="entry name" value="PNCREATITSAP"/>
</dbReference>
<dbReference type="Gene3D" id="3.10.100.10">
    <property type="entry name" value="Mannose-Binding Protein A, subunit A"/>
    <property type="match status" value="1"/>
</dbReference>
<dbReference type="InterPro" id="IPR001304">
    <property type="entry name" value="C-type_lectin-like"/>
</dbReference>
<dbReference type="Pfam" id="PF00059">
    <property type="entry name" value="Lectin_C"/>
    <property type="match status" value="1"/>
</dbReference>
<evidence type="ECO:0000259" key="3">
    <source>
        <dbReference type="PROSITE" id="PS50041"/>
    </source>
</evidence>
<dbReference type="PANTHER" id="PTHR22803">
    <property type="entry name" value="MANNOSE, PHOSPHOLIPASE, LECTIN RECEPTOR RELATED"/>
    <property type="match status" value="1"/>
</dbReference>
<name>A0A8T3DKH8_9TELE</name>
<sequence length="192" mass="21410">MIWTTSLLFLAGFALSGAAAENNDTAFSLGNRTVDSLFLESKNGSIDDLLLTFQTKPAISNNCPIDWDVYGQRCFKFIQRSMTWIEGEKYCLSIGGNLASVHSKEEYLFLQHIIQRGHGGYPIVWIGGSNCVEVKTWLWSDGSNFDYYNWNSGEPNNSGGHENCLQMNAGGEKAWNDLGCSSSMYIICSREM</sequence>
<dbReference type="AlphaFoldDB" id="A0A8T3DKH8"/>
<feature type="signal peptide" evidence="2">
    <location>
        <begin position="1"/>
        <end position="20"/>
    </location>
</feature>
<gene>
    <name evidence="4" type="ORF">AGOR_G00089080</name>
</gene>
<dbReference type="PROSITE" id="PS00615">
    <property type="entry name" value="C_TYPE_LECTIN_1"/>
    <property type="match status" value="1"/>
</dbReference>
<comment type="caution">
    <text evidence="4">The sequence shown here is derived from an EMBL/GenBank/DDBJ whole genome shotgun (WGS) entry which is preliminary data.</text>
</comment>
<feature type="chain" id="PRO_5035785525" description="C-type lectin domain-containing protein" evidence="2">
    <location>
        <begin position="21"/>
        <end position="192"/>
    </location>
</feature>
<dbReference type="InterPro" id="IPR018378">
    <property type="entry name" value="C-type_lectin_CS"/>
</dbReference>
<reference evidence="4" key="1">
    <citation type="submission" date="2021-01" db="EMBL/GenBank/DDBJ databases">
        <authorList>
            <person name="Zahm M."/>
            <person name="Roques C."/>
            <person name="Cabau C."/>
            <person name="Klopp C."/>
            <person name="Donnadieu C."/>
            <person name="Jouanno E."/>
            <person name="Lampietro C."/>
            <person name="Louis A."/>
            <person name="Herpin A."/>
            <person name="Echchiki A."/>
            <person name="Berthelot C."/>
            <person name="Parey E."/>
            <person name="Roest-Crollius H."/>
            <person name="Braasch I."/>
            <person name="Postlethwait J."/>
            <person name="Bobe J."/>
            <person name="Montfort J."/>
            <person name="Bouchez O."/>
            <person name="Begum T."/>
            <person name="Mejri S."/>
            <person name="Adams A."/>
            <person name="Chen W.-J."/>
            <person name="Guiguen Y."/>
        </authorList>
    </citation>
    <scope>NUCLEOTIDE SEQUENCE</scope>
    <source>
        <tissue evidence="4">Blood</tissue>
    </source>
</reference>
<dbReference type="CDD" id="cd00037">
    <property type="entry name" value="CLECT"/>
    <property type="match status" value="1"/>
</dbReference>
<organism evidence="4 5">
    <name type="scientific">Albula goreensis</name>
    <dbReference type="NCBI Taxonomy" id="1534307"/>
    <lineage>
        <taxon>Eukaryota</taxon>
        <taxon>Metazoa</taxon>
        <taxon>Chordata</taxon>
        <taxon>Craniata</taxon>
        <taxon>Vertebrata</taxon>
        <taxon>Euteleostomi</taxon>
        <taxon>Actinopterygii</taxon>
        <taxon>Neopterygii</taxon>
        <taxon>Teleostei</taxon>
        <taxon>Albuliformes</taxon>
        <taxon>Albulidae</taxon>
        <taxon>Albula</taxon>
    </lineage>
</organism>
<dbReference type="OrthoDB" id="441660at2759"/>
<dbReference type="SMART" id="SM00034">
    <property type="entry name" value="CLECT"/>
    <property type="match status" value="1"/>
</dbReference>
<proteinExistence type="predicted"/>
<dbReference type="EMBL" id="JAERUA010000007">
    <property type="protein sequence ID" value="KAI1897999.1"/>
    <property type="molecule type" value="Genomic_DNA"/>
</dbReference>
<feature type="domain" description="C-type lectin" evidence="3">
    <location>
        <begin position="70"/>
        <end position="189"/>
    </location>
</feature>
<evidence type="ECO:0000313" key="4">
    <source>
        <dbReference type="EMBL" id="KAI1897999.1"/>
    </source>
</evidence>
<evidence type="ECO:0000256" key="2">
    <source>
        <dbReference type="SAM" id="SignalP"/>
    </source>
</evidence>
<dbReference type="InterPro" id="IPR016187">
    <property type="entry name" value="CTDL_fold"/>
</dbReference>
<dbReference type="InterPro" id="IPR050111">
    <property type="entry name" value="C-type_lectin/snaclec_domain"/>
</dbReference>
<dbReference type="SUPFAM" id="SSF56436">
    <property type="entry name" value="C-type lectin-like"/>
    <property type="match status" value="1"/>
</dbReference>
<dbReference type="InterPro" id="IPR016186">
    <property type="entry name" value="C-type_lectin-like/link_sf"/>
</dbReference>
<keyword evidence="1" id="KW-1015">Disulfide bond</keyword>
<keyword evidence="2" id="KW-0732">Signal</keyword>
<evidence type="ECO:0000313" key="5">
    <source>
        <dbReference type="Proteomes" id="UP000829720"/>
    </source>
</evidence>
<accession>A0A8T3DKH8</accession>
<evidence type="ECO:0000256" key="1">
    <source>
        <dbReference type="ARBA" id="ARBA00023157"/>
    </source>
</evidence>